<proteinExistence type="predicted"/>
<name>A0A6P1TVU5_9FIRM</name>
<dbReference type="AlphaFoldDB" id="A0A6P1TVU5"/>
<dbReference type="InterPro" id="IPR004013">
    <property type="entry name" value="PHP_dom"/>
</dbReference>
<evidence type="ECO:0000259" key="1">
    <source>
        <dbReference type="SMART" id="SM00481"/>
    </source>
</evidence>
<dbReference type="RefSeq" id="WP_161840346.1">
    <property type="nucleotide sequence ID" value="NZ_CP048000.1"/>
</dbReference>
<dbReference type="EMBL" id="CP048000">
    <property type="protein sequence ID" value="QHQ63535.1"/>
    <property type="molecule type" value="Genomic_DNA"/>
</dbReference>
<dbReference type="Gene3D" id="3.20.20.140">
    <property type="entry name" value="Metal-dependent hydrolases"/>
    <property type="match status" value="1"/>
</dbReference>
<gene>
    <name evidence="2" type="ORF">Ana3638_24420</name>
</gene>
<dbReference type="InterPro" id="IPR003141">
    <property type="entry name" value="Pol/His_phosphatase_N"/>
</dbReference>
<dbReference type="PANTHER" id="PTHR36928">
    <property type="entry name" value="PHOSPHATASE YCDX-RELATED"/>
    <property type="match status" value="1"/>
</dbReference>
<dbReference type="KEGG" id="anr:Ana3638_24420"/>
<dbReference type="Proteomes" id="UP000464314">
    <property type="component" value="Chromosome"/>
</dbReference>
<reference evidence="2 3" key="1">
    <citation type="submission" date="2020-01" db="EMBL/GenBank/DDBJ databases">
        <title>Genome analysis of Anaerocolumna sp. CBA3638.</title>
        <authorList>
            <person name="Kim J."/>
            <person name="Roh S.W."/>
        </authorList>
    </citation>
    <scope>NUCLEOTIDE SEQUENCE [LARGE SCALE GENOMIC DNA]</scope>
    <source>
        <strain evidence="2 3">CBA3638</strain>
    </source>
</reference>
<accession>A0A6P1TVU5</accession>
<evidence type="ECO:0000313" key="2">
    <source>
        <dbReference type="EMBL" id="QHQ63535.1"/>
    </source>
</evidence>
<dbReference type="PANTHER" id="PTHR36928:SF1">
    <property type="entry name" value="PHOSPHATASE YCDX-RELATED"/>
    <property type="match status" value="1"/>
</dbReference>
<dbReference type="SUPFAM" id="SSF89550">
    <property type="entry name" value="PHP domain-like"/>
    <property type="match status" value="1"/>
</dbReference>
<dbReference type="InterPro" id="IPR050243">
    <property type="entry name" value="PHP_phosphatase"/>
</dbReference>
<dbReference type="Pfam" id="PF02811">
    <property type="entry name" value="PHP"/>
    <property type="match status" value="1"/>
</dbReference>
<dbReference type="GO" id="GO:0008270">
    <property type="term" value="F:zinc ion binding"/>
    <property type="evidence" value="ECO:0007669"/>
    <property type="project" value="TreeGrafter"/>
</dbReference>
<dbReference type="GO" id="GO:0042578">
    <property type="term" value="F:phosphoric ester hydrolase activity"/>
    <property type="evidence" value="ECO:0007669"/>
    <property type="project" value="TreeGrafter"/>
</dbReference>
<evidence type="ECO:0000313" key="3">
    <source>
        <dbReference type="Proteomes" id="UP000464314"/>
    </source>
</evidence>
<dbReference type="GO" id="GO:0005829">
    <property type="term" value="C:cytosol"/>
    <property type="evidence" value="ECO:0007669"/>
    <property type="project" value="TreeGrafter"/>
</dbReference>
<feature type="domain" description="Polymerase/histidinol phosphatase N-terminal" evidence="1">
    <location>
        <begin position="6"/>
        <end position="80"/>
    </location>
</feature>
<protein>
    <submittedName>
        <fullName evidence="2">PHP domain-containing protein</fullName>
    </submittedName>
</protein>
<organism evidence="2 3">
    <name type="scientific">Anaerocolumna sedimenticola</name>
    <dbReference type="NCBI Taxonomy" id="2696063"/>
    <lineage>
        <taxon>Bacteria</taxon>
        <taxon>Bacillati</taxon>
        <taxon>Bacillota</taxon>
        <taxon>Clostridia</taxon>
        <taxon>Lachnospirales</taxon>
        <taxon>Lachnospiraceae</taxon>
        <taxon>Anaerocolumna</taxon>
    </lineage>
</organism>
<keyword evidence="3" id="KW-1185">Reference proteome</keyword>
<dbReference type="CDD" id="cd07437">
    <property type="entry name" value="PHP_HisPPase_Ycdx_like"/>
    <property type="match status" value="1"/>
</dbReference>
<sequence>MLEVELDVHTHTLASGHAYGTIREMAQAAAEKGLKILGITEHAKGIPGTCDDIYFQNLRVVPRKMYGIELLLGSEINILDYEGNLSLADEIIDKLDIRIAGIHSLCYKAGTIEQNTGAVLKVIKNPRIDIISHPDDGKCPLAYEPIVKAAKENSVLLELNNNSLNPINKRLNAWKNNLTMLSLCMQYDVPILISSDAHDPADIARFDFVTEVLNEIRFPEKLIINRNAEEFKKFLLQRRQ</sequence>
<dbReference type="InterPro" id="IPR016195">
    <property type="entry name" value="Pol/histidinol_Pase-like"/>
</dbReference>
<dbReference type="NCBIfam" id="NF006702">
    <property type="entry name" value="PRK09248.1"/>
    <property type="match status" value="1"/>
</dbReference>
<dbReference type="SMART" id="SM00481">
    <property type="entry name" value="POLIIIAc"/>
    <property type="match status" value="1"/>
</dbReference>